<sequence length="31" mass="3760">SVIHDNLRIARDFLVKNVTNFLTQYNKRREV</sequence>
<organism evidence="1">
    <name type="scientific">marine sediment metagenome</name>
    <dbReference type="NCBI Taxonomy" id="412755"/>
    <lineage>
        <taxon>unclassified sequences</taxon>
        <taxon>metagenomes</taxon>
        <taxon>ecological metagenomes</taxon>
    </lineage>
</organism>
<name>X1AVE4_9ZZZZ</name>
<proteinExistence type="predicted"/>
<feature type="non-terminal residue" evidence="1">
    <location>
        <position position="1"/>
    </location>
</feature>
<comment type="caution">
    <text evidence="1">The sequence shown here is derived from an EMBL/GenBank/DDBJ whole genome shotgun (WGS) entry which is preliminary data.</text>
</comment>
<dbReference type="AlphaFoldDB" id="X1AVE4"/>
<accession>X1AVE4</accession>
<protein>
    <submittedName>
        <fullName evidence="1">Uncharacterized protein</fullName>
    </submittedName>
</protein>
<gene>
    <name evidence="1" type="ORF">S01H4_32273</name>
</gene>
<dbReference type="EMBL" id="BART01016849">
    <property type="protein sequence ID" value="GAG86949.1"/>
    <property type="molecule type" value="Genomic_DNA"/>
</dbReference>
<evidence type="ECO:0000313" key="1">
    <source>
        <dbReference type="EMBL" id="GAG86949.1"/>
    </source>
</evidence>
<reference evidence="1" key="1">
    <citation type="journal article" date="2014" name="Front. Microbiol.">
        <title>High frequency of phylogenetically diverse reductive dehalogenase-homologous genes in deep subseafloor sedimentary metagenomes.</title>
        <authorList>
            <person name="Kawai M."/>
            <person name="Futagami T."/>
            <person name="Toyoda A."/>
            <person name="Takaki Y."/>
            <person name="Nishi S."/>
            <person name="Hori S."/>
            <person name="Arai W."/>
            <person name="Tsubouchi T."/>
            <person name="Morono Y."/>
            <person name="Uchiyama I."/>
            <person name="Ito T."/>
            <person name="Fujiyama A."/>
            <person name="Inagaki F."/>
            <person name="Takami H."/>
        </authorList>
    </citation>
    <scope>NUCLEOTIDE SEQUENCE</scope>
    <source>
        <strain evidence="1">Expedition CK06-06</strain>
    </source>
</reference>